<evidence type="ECO:0000313" key="11">
    <source>
        <dbReference type="EMBL" id="SFL49699.1"/>
    </source>
</evidence>
<evidence type="ECO:0000256" key="6">
    <source>
        <dbReference type="ARBA" id="ARBA00022989"/>
    </source>
</evidence>
<keyword evidence="4 11" id="KW-0808">Transferase</keyword>
<keyword evidence="3 11" id="KW-0328">Glycosyltransferase</keyword>
<evidence type="ECO:0000256" key="3">
    <source>
        <dbReference type="ARBA" id="ARBA00022676"/>
    </source>
</evidence>
<keyword evidence="12" id="KW-1185">Reference proteome</keyword>
<dbReference type="STRING" id="553466.SAMN04487950_3988"/>
<evidence type="ECO:0000256" key="4">
    <source>
        <dbReference type="ARBA" id="ARBA00022679"/>
    </source>
</evidence>
<feature type="transmembrane region" description="Helical" evidence="9">
    <location>
        <begin position="288"/>
        <end position="312"/>
    </location>
</feature>
<feature type="domain" description="Glycosyltransferase RgtA/B/C/D-like" evidence="10">
    <location>
        <begin position="76"/>
        <end position="236"/>
    </location>
</feature>
<proteinExistence type="predicted"/>
<accession>A0A1I4I5N9</accession>
<dbReference type="EMBL" id="FOTC01000007">
    <property type="protein sequence ID" value="SFL49699.1"/>
    <property type="molecule type" value="Genomic_DNA"/>
</dbReference>
<dbReference type="RefSeq" id="WP_089871778.1">
    <property type="nucleotide sequence ID" value="NZ_FOTC01000007.1"/>
</dbReference>
<organism evidence="11 12">
    <name type="scientific">Halogranum rubrum</name>
    <dbReference type="NCBI Taxonomy" id="553466"/>
    <lineage>
        <taxon>Archaea</taxon>
        <taxon>Methanobacteriati</taxon>
        <taxon>Methanobacteriota</taxon>
        <taxon>Stenosarchaea group</taxon>
        <taxon>Halobacteria</taxon>
        <taxon>Halobacteriales</taxon>
        <taxon>Haloferacaceae</taxon>
    </lineage>
</organism>
<feature type="transmembrane region" description="Helical" evidence="9">
    <location>
        <begin position="176"/>
        <end position="199"/>
    </location>
</feature>
<dbReference type="Proteomes" id="UP000199607">
    <property type="component" value="Unassembled WGS sequence"/>
</dbReference>
<feature type="transmembrane region" description="Helical" evidence="9">
    <location>
        <begin position="20"/>
        <end position="40"/>
    </location>
</feature>
<sequence length="541" mass="60293">MAHQSNESRRSTLVSALPSITRTQLTLGGILLVAMGLRLYRLTSTSLWLDEVTTLTARANLPVEQLISVAVNSSPHPPGYFLALHYWLSFAGTTPFAARFFSVVCGVGAVFFTYKIGRRLFTPRTGLGAALLLAISPMHIQYSREARMYALLCFLTVVSMYYFVRLLEGERTVSVFLGYTIGSICLMYTHMFALFVILAQNSYVLFVTVWSGSELKPRLTVWVGLQALLGAAFAPWLVLIRSYLLGVLEGGGGSLIGWLTEPTLKTLLQTLLSYTGYVRNYPFWSDQLYSYLISFVVLFVALASVGVAFLGYRSETMDYSLRAYLRRYCVVLTWGAAAVLVPYAFSLFVTPIYYTRYTIGALPAFYLLASRGVDTLRSPAIRRTMATILVGGLLITAGIYHTTPSSEQWKSAGEYIDSESEPGELVFLTPSYLDRPTTYYLNGSNLTFETVPPAASGFDDGPDPERTVSTRRFWVVTATTYEQSTGWLGAINSSYTLREHRRFGSVQVYLYTTETTASNSTTNRVTPHREREQFAQKLPAN</sequence>
<keyword evidence="7 9" id="KW-0472">Membrane</keyword>
<evidence type="ECO:0000256" key="5">
    <source>
        <dbReference type="ARBA" id="ARBA00022692"/>
    </source>
</evidence>
<dbReference type="GO" id="GO:0010041">
    <property type="term" value="P:response to iron(III) ion"/>
    <property type="evidence" value="ECO:0007669"/>
    <property type="project" value="TreeGrafter"/>
</dbReference>
<dbReference type="GO" id="GO:0008610">
    <property type="term" value="P:lipid biosynthetic process"/>
    <property type="evidence" value="ECO:0007669"/>
    <property type="project" value="UniProtKB-ARBA"/>
</dbReference>
<comment type="subcellular location">
    <subcellularLocation>
        <location evidence="1">Cell membrane</location>
        <topology evidence="1">Multi-pass membrane protein</topology>
    </subcellularLocation>
</comment>
<feature type="region of interest" description="Disordered" evidence="8">
    <location>
        <begin position="517"/>
        <end position="541"/>
    </location>
</feature>
<evidence type="ECO:0000256" key="8">
    <source>
        <dbReference type="SAM" id="MobiDB-lite"/>
    </source>
</evidence>
<dbReference type="GO" id="GO:0005886">
    <property type="term" value="C:plasma membrane"/>
    <property type="evidence" value="ECO:0007669"/>
    <property type="project" value="UniProtKB-SubCell"/>
</dbReference>
<gene>
    <name evidence="11" type="ORF">SAMN04487950_3988</name>
</gene>
<evidence type="ECO:0000256" key="9">
    <source>
        <dbReference type="SAM" id="Phobius"/>
    </source>
</evidence>
<feature type="transmembrane region" description="Helical" evidence="9">
    <location>
        <begin position="324"/>
        <end position="345"/>
    </location>
</feature>
<keyword evidence="6 9" id="KW-1133">Transmembrane helix</keyword>
<feature type="transmembrane region" description="Helical" evidence="9">
    <location>
        <begin position="146"/>
        <end position="164"/>
    </location>
</feature>
<feature type="transmembrane region" description="Helical" evidence="9">
    <location>
        <begin position="96"/>
        <end position="114"/>
    </location>
</feature>
<keyword evidence="2" id="KW-1003">Cell membrane</keyword>
<protein>
    <submittedName>
        <fullName evidence="11">Dolichyl-phosphate-mannose-protein mannosyltransferase</fullName>
    </submittedName>
</protein>
<evidence type="ECO:0000256" key="1">
    <source>
        <dbReference type="ARBA" id="ARBA00004651"/>
    </source>
</evidence>
<keyword evidence="5 9" id="KW-0812">Transmembrane</keyword>
<name>A0A1I4I5N9_9EURY</name>
<dbReference type="InterPro" id="IPR050297">
    <property type="entry name" value="LipidA_mod_glycosyltrf_83"/>
</dbReference>
<dbReference type="PANTHER" id="PTHR33908">
    <property type="entry name" value="MANNOSYLTRANSFERASE YKCB-RELATED"/>
    <property type="match status" value="1"/>
</dbReference>
<dbReference type="InterPro" id="IPR038731">
    <property type="entry name" value="RgtA/B/C-like"/>
</dbReference>
<evidence type="ECO:0000256" key="7">
    <source>
        <dbReference type="ARBA" id="ARBA00023136"/>
    </source>
</evidence>
<evidence type="ECO:0000313" key="12">
    <source>
        <dbReference type="Proteomes" id="UP000199607"/>
    </source>
</evidence>
<reference evidence="12" key="1">
    <citation type="submission" date="2016-10" db="EMBL/GenBank/DDBJ databases">
        <authorList>
            <person name="Varghese N."/>
            <person name="Submissions S."/>
        </authorList>
    </citation>
    <scope>NUCLEOTIDE SEQUENCE [LARGE SCALE GENOMIC DNA]</scope>
    <source>
        <strain evidence="12">CGMCC 1.7738</strain>
    </source>
</reference>
<dbReference type="GO" id="GO:0016763">
    <property type="term" value="F:pentosyltransferase activity"/>
    <property type="evidence" value="ECO:0007669"/>
    <property type="project" value="TreeGrafter"/>
</dbReference>
<dbReference type="Pfam" id="PF13231">
    <property type="entry name" value="PMT_2"/>
    <property type="match status" value="1"/>
</dbReference>
<dbReference type="AlphaFoldDB" id="A0A1I4I5N9"/>
<evidence type="ECO:0000256" key="2">
    <source>
        <dbReference type="ARBA" id="ARBA00022475"/>
    </source>
</evidence>
<dbReference type="PANTHER" id="PTHR33908:SF3">
    <property type="entry name" value="UNDECAPRENYL PHOSPHATE-ALPHA-4-AMINO-4-DEOXY-L-ARABINOSE ARABINOSYL TRANSFERASE"/>
    <property type="match status" value="1"/>
</dbReference>
<evidence type="ECO:0000259" key="10">
    <source>
        <dbReference type="Pfam" id="PF13231"/>
    </source>
</evidence>
<feature type="transmembrane region" description="Helical" evidence="9">
    <location>
        <begin position="219"/>
        <end position="238"/>
    </location>
</feature>